<accession>A0A7L5E0Y8</accession>
<dbReference type="GO" id="GO:0070062">
    <property type="term" value="C:extracellular exosome"/>
    <property type="evidence" value="ECO:0007669"/>
    <property type="project" value="UniProtKB-ARBA"/>
</dbReference>
<evidence type="ECO:0000256" key="3">
    <source>
        <dbReference type="ARBA" id="ARBA00022598"/>
    </source>
</evidence>
<evidence type="ECO:0000256" key="8">
    <source>
        <dbReference type="HAMAP-Rule" id="MF_00253"/>
    </source>
</evidence>
<feature type="binding site" evidence="8">
    <location>
        <begin position="413"/>
        <end position="416"/>
    </location>
    <ligand>
        <name>ATP</name>
        <dbReference type="ChEBI" id="CHEBI:30616"/>
    </ligand>
</feature>
<evidence type="ECO:0000256" key="7">
    <source>
        <dbReference type="ARBA" id="ARBA00023146"/>
    </source>
</evidence>
<comment type="similarity">
    <text evidence="1 8">Belongs to the class-II aminoacyl-tRNA synthetase family.</text>
</comment>
<dbReference type="HAMAP" id="MF_00253_B">
    <property type="entry name" value="Gly_tRNA_synth_B"/>
    <property type="match status" value="1"/>
</dbReference>
<dbReference type="GO" id="GO:1990742">
    <property type="term" value="C:microvesicle"/>
    <property type="evidence" value="ECO:0007669"/>
    <property type="project" value="UniProtKB-ARBA"/>
</dbReference>
<name>A0A7L5E0Y8_9SPHI</name>
<dbReference type="InterPro" id="IPR022961">
    <property type="entry name" value="Gly_tRNA_ligase_bac"/>
</dbReference>
<dbReference type="InterPro" id="IPR027031">
    <property type="entry name" value="Gly-tRNA_synthase/POLG2"/>
</dbReference>
<protein>
    <recommendedName>
        <fullName evidence="8">Glycine--tRNA ligase</fullName>
        <ecNumber evidence="8">6.1.1.14</ecNumber>
    </recommendedName>
    <alternativeName>
        <fullName evidence="8">Glycyl-tRNA synthetase</fullName>
        <shortName evidence="8">GlyRS</shortName>
    </alternativeName>
</protein>
<comment type="subunit">
    <text evidence="8">Homodimer.</text>
</comment>
<reference evidence="10 11" key="1">
    <citation type="submission" date="2020-04" db="EMBL/GenBank/DDBJ databases">
        <title>Genome sequencing of novel species.</title>
        <authorList>
            <person name="Heo J."/>
            <person name="Kim S.-J."/>
            <person name="Kim J.-S."/>
            <person name="Hong S.-B."/>
            <person name="Kwon S.-W."/>
        </authorList>
    </citation>
    <scope>NUCLEOTIDE SEQUENCE [LARGE SCALE GENOMIC DNA]</scope>
    <source>
        <strain evidence="10 11">F39-2</strain>
    </source>
</reference>
<evidence type="ECO:0000313" key="11">
    <source>
        <dbReference type="Proteomes" id="UP000503278"/>
    </source>
</evidence>
<feature type="binding site" evidence="8">
    <location>
        <begin position="363"/>
        <end position="364"/>
    </location>
    <ligand>
        <name>ATP</name>
        <dbReference type="ChEBI" id="CHEBI:30616"/>
    </ligand>
</feature>
<evidence type="ECO:0000256" key="5">
    <source>
        <dbReference type="ARBA" id="ARBA00022840"/>
    </source>
</evidence>
<dbReference type="GO" id="GO:0006426">
    <property type="term" value="P:glycyl-tRNA aminoacylation"/>
    <property type="evidence" value="ECO:0007669"/>
    <property type="project" value="UniProtKB-UniRule"/>
</dbReference>
<feature type="binding site" evidence="8">
    <location>
        <begin position="281"/>
        <end position="283"/>
    </location>
    <ligand>
        <name>ATP</name>
        <dbReference type="ChEBI" id="CHEBI:30616"/>
    </ligand>
</feature>
<dbReference type="PRINTS" id="PR01043">
    <property type="entry name" value="TRNASYNTHGLY"/>
</dbReference>
<dbReference type="GO" id="GO:0005737">
    <property type="term" value="C:cytoplasm"/>
    <property type="evidence" value="ECO:0007669"/>
    <property type="project" value="UniProtKB-SubCell"/>
</dbReference>
<dbReference type="GO" id="GO:0004820">
    <property type="term" value="F:glycine-tRNA ligase activity"/>
    <property type="evidence" value="ECO:0007669"/>
    <property type="project" value="UniProtKB-UniRule"/>
</dbReference>
<keyword evidence="7 8" id="KW-0030">Aminoacyl-tRNA synthetase</keyword>
<dbReference type="EMBL" id="CP051682">
    <property type="protein sequence ID" value="QJD97040.1"/>
    <property type="molecule type" value="Genomic_DNA"/>
</dbReference>
<feature type="binding site" evidence="8">
    <location>
        <position position="102"/>
    </location>
    <ligand>
        <name>substrate</name>
    </ligand>
</feature>
<dbReference type="Pfam" id="PF03129">
    <property type="entry name" value="HGTP_anticodon"/>
    <property type="match status" value="1"/>
</dbReference>
<dbReference type="InterPro" id="IPR036621">
    <property type="entry name" value="Anticodon-bd_dom_sf"/>
</dbReference>
<dbReference type="PANTHER" id="PTHR10745:SF8">
    <property type="entry name" value="DNA POLYMERASE SUBUNIT GAMMA-2, MITOCHONDRIAL"/>
    <property type="match status" value="1"/>
</dbReference>
<dbReference type="NCBIfam" id="TIGR00389">
    <property type="entry name" value="glyS_dimeric"/>
    <property type="match status" value="1"/>
</dbReference>
<dbReference type="KEGG" id="mrob:HH214_14770"/>
<evidence type="ECO:0000313" key="10">
    <source>
        <dbReference type="EMBL" id="QJD97040.1"/>
    </source>
</evidence>
<dbReference type="GO" id="GO:0015966">
    <property type="term" value="P:diadenosine tetraphosphate biosynthetic process"/>
    <property type="evidence" value="ECO:0007669"/>
    <property type="project" value="UniProtKB-ARBA"/>
</dbReference>
<dbReference type="PROSITE" id="PS50862">
    <property type="entry name" value="AA_TRNA_LIGASE_II"/>
    <property type="match status" value="1"/>
</dbReference>
<dbReference type="PANTHER" id="PTHR10745">
    <property type="entry name" value="GLYCYL-TRNA SYNTHETASE/DNA POLYMERASE SUBUNIT GAMMA-2"/>
    <property type="match status" value="1"/>
</dbReference>
<dbReference type="Gene3D" id="3.30.930.10">
    <property type="entry name" value="Bira Bifunctional Protein, Domain 2"/>
    <property type="match status" value="1"/>
</dbReference>
<feature type="binding site" evidence="8">
    <location>
        <begin position="409"/>
        <end position="413"/>
    </location>
    <ligand>
        <name>substrate</name>
    </ligand>
</feature>
<dbReference type="Gene3D" id="3.40.50.800">
    <property type="entry name" value="Anticodon-binding domain"/>
    <property type="match status" value="1"/>
</dbReference>
<dbReference type="SUPFAM" id="SSF55681">
    <property type="entry name" value="Class II aaRS and biotin synthetases"/>
    <property type="match status" value="1"/>
</dbReference>
<evidence type="ECO:0000256" key="6">
    <source>
        <dbReference type="ARBA" id="ARBA00022917"/>
    </source>
</evidence>
<dbReference type="CDD" id="cd00858">
    <property type="entry name" value="GlyRS_anticodon"/>
    <property type="match status" value="1"/>
</dbReference>
<evidence type="ECO:0000256" key="2">
    <source>
        <dbReference type="ARBA" id="ARBA00022490"/>
    </source>
</evidence>
<keyword evidence="6 8" id="KW-0648">Protein biosynthesis</keyword>
<feature type="domain" description="Aminoacyl-transfer RNA synthetases class-II family profile" evidence="9">
    <location>
        <begin position="204"/>
        <end position="447"/>
    </location>
</feature>
<evidence type="ECO:0000256" key="1">
    <source>
        <dbReference type="ARBA" id="ARBA00008226"/>
    </source>
</evidence>
<dbReference type="Pfam" id="PF00587">
    <property type="entry name" value="tRNA-synt_2b"/>
    <property type="match status" value="1"/>
</dbReference>
<dbReference type="Proteomes" id="UP000503278">
    <property type="component" value="Chromosome"/>
</dbReference>
<dbReference type="SUPFAM" id="SSF52954">
    <property type="entry name" value="Class II aaRS ABD-related"/>
    <property type="match status" value="1"/>
</dbReference>
<sequence>MSKSTDELFKNVIAHAKEYGFVFPSSEIYDGLSAVYDYGQYGAELKNNLKAYWWKSMVQLNENIVGIDSAIFMHPKIWEASGHVGGFNDPMIDNKDSKKRYRADQLIEEKIEQLLNEAISKESIFLNKMYTDFTIEELVDIRHVRDYFKNQDTVKRPNYDALTDKAKDSFDFIETNNDYQKAVSIREDFTNALLTDDLSKLRDIIIRENITCPISGTHNWTEVRQFNLMFSTQMGAVAEDADAIYLRPETAQGIFVNYLNVQKSGRMKIPFGIAQIGKAFRNEVIARQFIIRMREFEQMEMQFFVRPGTEMQWYEHWKRLRLQWHLALGTAPEKYRYHDHTKLAHYANAAVDIEFEFPFGFKEVEGIHSRTDFDLSQHQKFSGKKMQYFDPELGEDGKPYGNYIPYVIETSIGLDRLFLLTLINAYEEEDLSTEEKQDSRTVLRLHPCLAPVKAAIFPLTKKDGLPEKAREIMSKLKVDFNLQYEEKDAIGKRYRRQDAIGTPFCITVDHQTLEDNTVTIRHRDTMAQERVPADQLDRIIGDLVSWRNVLK</sequence>
<keyword evidence="5 8" id="KW-0067">ATP-binding</keyword>
<feature type="binding site" evidence="8">
    <location>
        <begin position="296"/>
        <end position="300"/>
    </location>
    <ligand>
        <name>substrate</name>
    </ligand>
</feature>
<gene>
    <name evidence="8" type="primary">glyQS</name>
    <name evidence="10" type="ORF">HH214_14770</name>
</gene>
<dbReference type="InterPro" id="IPR002314">
    <property type="entry name" value="aa-tRNA-synt_IIb"/>
</dbReference>
<proteinExistence type="inferred from homology"/>
<organism evidence="10 11">
    <name type="scientific">Mucilaginibacter robiniae</name>
    <dbReference type="NCBI Taxonomy" id="2728022"/>
    <lineage>
        <taxon>Bacteria</taxon>
        <taxon>Pseudomonadati</taxon>
        <taxon>Bacteroidota</taxon>
        <taxon>Sphingobacteriia</taxon>
        <taxon>Sphingobacteriales</taxon>
        <taxon>Sphingobacteriaceae</taxon>
        <taxon>Mucilaginibacter</taxon>
    </lineage>
</organism>
<dbReference type="Gene3D" id="3.30.40.230">
    <property type="match status" value="1"/>
</dbReference>
<dbReference type="NCBIfam" id="NF003211">
    <property type="entry name" value="PRK04173.1"/>
    <property type="match status" value="1"/>
</dbReference>
<keyword evidence="4 8" id="KW-0547">Nucleotide-binding</keyword>
<dbReference type="FunFam" id="3.40.50.800:FF:000002">
    <property type="entry name" value="Glycine--tRNA ligase"/>
    <property type="match status" value="1"/>
</dbReference>
<dbReference type="AlphaFoldDB" id="A0A7L5E0Y8"/>
<feature type="binding site" evidence="8">
    <location>
        <begin position="291"/>
        <end position="296"/>
    </location>
    <ligand>
        <name>ATP</name>
        <dbReference type="ChEBI" id="CHEBI:30616"/>
    </ligand>
</feature>
<comment type="function">
    <text evidence="8">Catalyzes the attachment of glycine to tRNA(Gly).</text>
</comment>
<keyword evidence="3 8" id="KW-0436">Ligase</keyword>
<evidence type="ECO:0000256" key="4">
    <source>
        <dbReference type="ARBA" id="ARBA00022741"/>
    </source>
</evidence>
<dbReference type="CDD" id="cd00774">
    <property type="entry name" value="GlyRS-like_core"/>
    <property type="match status" value="1"/>
</dbReference>
<dbReference type="InterPro" id="IPR004154">
    <property type="entry name" value="Anticodon-bd"/>
</dbReference>
<dbReference type="RefSeq" id="WP_169608874.1">
    <property type="nucleotide sequence ID" value="NZ_CP051682.1"/>
</dbReference>
<dbReference type="GO" id="GO:0004081">
    <property type="term" value="F:bis(5'-nucleosyl)-tetraphosphatase (asymmetrical) activity"/>
    <property type="evidence" value="ECO:0007669"/>
    <property type="project" value="UniProtKB-ARBA"/>
</dbReference>
<dbReference type="EC" id="6.1.1.14" evidence="8"/>
<dbReference type="InterPro" id="IPR045864">
    <property type="entry name" value="aa-tRNA-synth_II/BPL/LPL"/>
</dbReference>
<dbReference type="InterPro" id="IPR002315">
    <property type="entry name" value="tRNA-synt_gly"/>
</dbReference>
<evidence type="ECO:0000259" key="9">
    <source>
        <dbReference type="PROSITE" id="PS50862"/>
    </source>
</evidence>
<dbReference type="InterPro" id="IPR033731">
    <property type="entry name" value="GlyRS-like_core"/>
</dbReference>
<dbReference type="InterPro" id="IPR006195">
    <property type="entry name" value="aa-tRNA-synth_II"/>
</dbReference>
<dbReference type="GO" id="GO:0005524">
    <property type="term" value="F:ATP binding"/>
    <property type="evidence" value="ECO:0007669"/>
    <property type="project" value="UniProtKB-UniRule"/>
</dbReference>
<comment type="subcellular location">
    <subcellularLocation>
        <location evidence="8">Cytoplasm</location>
    </subcellularLocation>
</comment>
<feature type="binding site" evidence="8">
    <location>
        <position position="249"/>
    </location>
    <ligand>
        <name>substrate</name>
    </ligand>
</feature>
<keyword evidence="11" id="KW-1185">Reference proteome</keyword>
<comment type="catalytic activity">
    <reaction evidence="8">
        <text>tRNA(Gly) + glycine + ATP = glycyl-tRNA(Gly) + AMP + diphosphate</text>
        <dbReference type="Rhea" id="RHEA:16013"/>
        <dbReference type="Rhea" id="RHEA-COMP:9664"/>
        <dbReference type="Rhea" id="RHEA-COMP:9683"/>
        <dbReference type="ChEBI" id="CHEBI:30616"/>
        <dbReference type="ChEBI" id="CHEBI:33019"/>
        <dbReference type="ChEBI" id="CHEBI:57305"/>
        <dbReference type="ChEBI" id="CHEBI:78442"/>
        <dbReference type="ChEBI" id="CHEBI:78522"/>
        <dbReference type="ChEBI" id="CHEBI:456215"/>
        <dbReference type="EC" id="6.1.1.14"/>
    </reaction>
</comment>
<keyword evidence="2 8" id="KW-0963">Cytoplasm</keyword>